<dbReference type="STRING" id="592029.DDD_1259"/>
<evidence type="ECO:0000313" key="1">
    <source>
        <dbReference type="EMBL" id="AGC76386.1"/>
    </source>
</evidence>
<dbReference type="AlphaFoldDB" id="L7W993"/>
<proteinExistence type="predicted"/>
<dbReference type="KEGG" id="ndo:DDD_1259"/>
<accession>L7W993</accession>
<dbReference type="eggNOG" id="COG2968">
    <property type="taxonomic scope" value="Bacteria"/>
</dbReference>
<evidence type="ECO:0000313" key="2">
    <source>
        <dbReference type="Proteomes" id="UP000011173"/>
    </source>
</evidence>
<protein>
    <recommendedName>
        <fullName evidence="3">DUF541 domain-containing protein</fullName>
    </recommendedName>
</protein>
<dbReference type="Gene3D" id="3.30.70.2970">
    <property type="entry name" value="Protein of unknown function (DUF541), domain 2"/>
    <property type="match status" value="1"/>
</dbReference>
<reference evidence="1 2" key="1">
    <citation type="journal article" date="2013" name="Genome Biol. Evol.">
        <title>Genomic makeup of the marine flavobacterium Nonlabens (Donghaeana) dokdonensis DSW-6 and identification of a novel class of rhodopsins.</title>
        <authorList>
            <person name="Kwon S.K."/>
            <person name="Kim B.K."/>
            <person name="Song J.Y."/>
            <person name="Kwak M.J."/>
            <person name="Lee C.H."/>
            <person name="Yoon J.H."/>
            <person name="Oh T.K."/>
            <person name="Kim J.F."/>
        </authorList>
    </citation>
    <scope>NUCLEOTIDE SEQUENCE [LARGE SCALE GENOMIC DNA]</scope>
    <source>
        <strain evidence="2">DSM 17205 / KCTC 12402 / DSW-6</strain>
    </source>
</reference>
<dbReference type="EMBL" id="CP001397">
    <property type="protein sequence ID" value="AGC76386.1"/>
    <property type="molecule type" value="Genomic_DNA"/>
</dbReference>
<dbReference type="PATRIC" id="fig|592029.3.peg.1248"/>
<dbReference type="HOGENOM" id="CLU_070031_0_0_10"/>
<gene>
    <name evidence="1" type="ordered locus">DDD_1259</name>
</gene>
<evidence type="ECO:0008006" key="3">
    <source>
        <dbReference type="Google" id="ProtNLM"/>
    </source>
</evidence>
<sequence length="387" mass="44473">MVFFPLSRKRTHQHTSFTHSKLCFTHFYYQYVFIPDRFGSKSRKMKKIITSILMCTALVMSAQHMGNFNSKVADMDISRANIATSMGNGAAYGNQYAQQYVNLQPSNVLQIKLRSLYNVDATDYTAVFNIVQVGKTAEETTKLMNDKIEIVKKDLKSNGFQGQFSLDMISFVPQYEIEVTKKLFSKTYTEVPVGFELQQNLLISYKKDSDFQKILTACGKAEVYNLVKVDYYVKNLEAIYENLQNKLLEEVSKKKAYYEKLGFKMEDYNVMMADKKYYHTPKDFYKSYLAAENISMESLKNQKNVTSVRKPTSYYYDPIPYNGYDIVVNAAITKPVIQLGMDLSLQYNLKPIEKKPEPKPAPVKTPDPKVYVVSPNGPIDIKQIPNN</sequence>
<organism evidence="1 2">
    <name type="scientific">Nonlabens dokdonensis (strain DSM 17205 / KCTC 12402 / DSW-6)</name>
    <name type="common">Donghaeana dokdonensis</name>
    <dbReference type="NCBI Taxonomy" id="592029"/>
    <lineage>
        <taxon>Bacteria</taxon>
        <taxon>Pseudomonadati</taxon>
        <taxon>Bacteroidota</taxon>
        <taxon>Flavobacteriia</taxon>
        <taxon>Flavobacteriales</taxon>
        <taxon>Flavobacteriaceae</taxon>
        <taxon>Nonlabens</taxon>
    </lineage>
</organism>
<dbReference type="Proteomes" id="UP000011173">
    <property type="component" value="Chromosome"/>
</dbReference>
<name>L7W993_NONDD</name>